<keyword evidence="3" id="KW-1185">Reference proteome</keyword>
<sequence length="247" mass="26873">MADARVRRSGRARKQVKTYAEEQAEQHLAPAPPTRKRKSSTTEDAIQDAITAAQPKKAKTKKTAAVTLVNASESESPPPSTPPKPKSRGGRSKNANPSTAIATAPVILAGVKIPIHPRTGKPRKILHGNLYLRNGDIVSGTLDFDTENSKRPLSHPFTKKPRKNPQGAIYEVPAEQKRPSQWQREFKERSRMVVEDGMAGEEMWEGEGMTPWLTAEDGRDDVEYSTDAAQSAAIVTGPVVSIFGGST</sequence>
<dbReference type="OrthoDB" id="10594524at2759"/>
<dbReference type="AlphaFoldDB" id="A0A6G1LGQ1"/>
<organism evidence="2 3">
    <name type="scientific">Teratosphaeria nubilosa</name>
    <dbReference type="NCBI Taxonomy" id="161662"/>
    <lineage>
        <taxon>Eukaryota</taxon>
        <taxon>Fungi</taxon>
        <taxon>Dikarya</taxon>
        <taxon>Ascomycota</taxon>
        <taxon>Pezizomycotina</taxon>
        <taxon>Dothideomycetes</taxon>
        <taxon>Dothideomycetidae</taxon>
        <taxon>Mycosphaerellales</taxon>
        <taxon>Teratosphaeriaceae</taxon>
        <taxon>Teratosphaeria</taxon>
    </lineage>
</organism>
<dbReference type="EMBL" id="ML995820">
    <property type="protein sequence ID" value="KAF2771344.1"/>
    <property type="molecule type" value="Genomic_DNA"/>
</dbReference>
<evidence type="ECO:0000256" key="1">
    <source>
        <dbReference type="SAM" id="MobiDB-lite"/>
    </source>
</evidence>
<accession>A0A6G1LGQ1</accession>
<feature type="compositionally biased region" description="Low complexity" evidence="1">
    <location>
        <begin position="63"/>
        <end position="75"/>
    </location>
</feature>
<name>A0A6G1LGQ1_9PEZI</name>
<evidence type="ECO:0000313" key="3">
    <source>
        <dbReference type="Proteomes" id="UP000799436"/>
    </source>
</evidence>
<dbReference type="Proteomes" id="UP000799436">
    <property type="component" value="Unassembled WGS sequence"/>
</dbReference>
<reference evidence="2" key="1">
    <citation type="journal article" date="2020" name="Stud. Mycol.">
        <title>101 Dothideomycetes genomes: a test case for predicting lifestyles and emergence of pathogens.</title>
        <authorList>
            <person name="Haridas S."/>
            <person name="Albert R."/>
            <person name="Binder M."/>
            <person name="Bloem J."/>
            <person name="Labutti K."/>
            <person name="Salamov A."/>
            <person name="Andreopoulos B."/>
            <person name="Baker S."/>
            <person name="Barry K."/>
            <person name="Bills G."/>
            <person name="Bluhm B."/>
            <person name="Cannon C."/>
            <person name="Castanera R."/>
            <person name="Culley D."/>
            <person name="Daum C."/>
            <person name="Ezra D."/>
            <person name="Gonzalez J."/>
            <person name="Henrissat B."/>
            <person name="Kuo A."/>
            <person name="Liang C."/>
            <person name="Lipzen A."/>
            <person name="Lutzoni F."/>
            <person name="Magnuson J."/>
            <person name="Mondo S."/>
            <person name="Nolan M."/>
            <person name="Ohm R."/>
            <person name="Pangilinan J."/>
            <person name="Park H.-J."/>
            <person name="Ramirez L."/>
            <person name="Alfaro M."/>
            <person name="Sun H."/>
            <person name="Tritt A."/>
            <person name="Yoshinaga Y."/>
            <person name="Zwiers L.-H."/>
            <person name="Turgeon B."/>
            <person name="Goodwin S."/>
            <person name="Spatafora J."/>
            <person name="Crous P."/>
            <person name="Grigoriev I."/>
        </authorList>
    </citation>
    <scope>NUCLEOTIDE SEQUENCE</scope>
    <source>
        <strain evidence="2">CBS 116005</strain>
    </source>
</reference>
<proteinExistence type="predicted"/>
<evidence type="ECO:0000313" key="2">
    <source>
        <dbReference type="EMBL" id="KAF2771344.1"/>
    </source>
</evidence>
<protein>
    <submittedName>
        <fullName evidence="2">Uncharacterized protein</fullName>
    </submittedName>
</protein>
<gene>
    <name evidence="2" type="ORF">EJ03DRAFT_334990</name>
</gene>
<feature type="region of interest" description="Disordered" evidence="1">
    <location>
        <begin position="1"/>
        <end position="100"/>
    </location>
</feature>
<feature type="compositionally biased region" description="Basic residues" evidence="1">
    <location>
        <begin position="7"/>
        <end position="16"/>
    </location>
</feature>